<dbReference type="EMBL" id="JACHFD010000025">
    <property type="protein sequence ID" value="MBB5353359.1"/>
    <property type="molecule type" value="Genomic_DNA"/>
</dbReference>
<dbReference type="AlphaFoldDB" id="A0A840VHT4"/>
<proteinExistence type="predicted"/>
<comment type="caution">
    <text evidence="2">The sequence shown here is derived from an EMBL/GenBank/DDBJ whole genome shotgun (WGS) entry which is preliminary data.</text>
</comment>
<sequence length="132" mass="14789">MNLAIYRLDADSVRPVPLPDFRLNILGRFNKIEGGRYHFDEDLSWKKGPAIQFVARGSLVDGASNPDDHPGNWYRFKVMIGFTSDRARLLVVTPEEQEEQDEQVGAGQPATASETRLGEEGKTDPESDARSR</sequence>
<evidence type="ECO:0000313" key="2">
    <source>
        <dbReference type="EMBL" id="MBB5353359.1"/>
    </source>
</evidence>
<gene>
    <name evidence="2" type="ORF">HNR46_003616</name>
</gene>
<dbReference type="Proteomes" id="UP000557717">
    <property type="component" value="Unassembled WGS sequence"/>
</dbReference>
<keyword evidence="3" id="KW-1185">Reference proteome</keyword>
<accession>A0A840VHT4</accession>
<evidence type="ECO:0000256" key="1">
    <source>
        <dbReference type="SAM" id="MobiDB-lite"/>
    </source>
</evidence>
<evidence type="ECO:0000313" key="3">
    <source>
        <dbReference type="Proteomes" id="UP000557717"/>
    </source>
</evidence>
<organism evidence="2 3">
    <name type="scientific">Haloferula luteola</name>
    <dbReference type="NCBI Taxonomy" id="595692"/>
    <lineage>
        <taxon>Bacteria</taxon>
        <taxon>Pseudomonadati</taxon>
        <taxon>Verrucomicrobiota</taxon>
        <taxon>Verrucomicrobiia</taxon>
        <taxon>Verrucomicrobiales</taxon>
        <taxon>Verrucomicrobiaceae</taxon>
        <taxon>Haloferula</taxon>
    </lineage>
</organism>
<feature type="region of interest" description="Disordered" evidence="1">
    <location>
        <begin position="92"/>
        <end position="132"/>
    </location>
</feature>
<dbReference type="RefSeq" id="WP_184021162.1">
    <property type="nucleotide sequence ID" value="NZ_JACHFD010000025.1"/>
</dbReference>
<reference evidence="2 3" key="1">
    <citation type="submission" date="2020-08" db="EMBL/GenBank/DDBJ databases">
        <title>Genomic Encyclopedia of Type Strains, Phase IV (KMG-IV): sequencing the most valuable type-strain genomes for metagenomic binning, comparative biology and taxonomic classification.</title>
        <authorList>
            <person name="Goeker M."/>
        </authorList>
    </citation>
    <scope>NUCLEOTIDE SEQUENCE [LARGE SCALE GENOMIC DNA]</scope>
    <source>
        <strain evidence="2 3">YC6886</strain>
    </source>
</reference>
<protein>
    <submittedName>
        <fullName evidence="2">Uncharacterized protein</fullName>
    </submittedName>
</protein>
<feature type="compositionally biased region" description="Basic and acidic residues" evidence="1">
    <location>
        <begin position="116"/>
        <end position="132"/>
    </location>
</feature>
<name>A0A840VHT4_9BACT</name>